<dbReference type="EMBL" id="OX395127">
    <property type="protein sequence ID" value="CAI5765342.1"/>
    <property type="molecule type" value="Genomic_DNA"/>
</dbReference>
<keyword evidence="1" id="KW-0472">Membrane</keyword>
<sequence>MRLHYKEEENAAANLIKPSGQQLEYSNLSRPRAPPHGAALDCRLDTTRSRPPAIGRVQLGYLGGFYPRRVPGHPLAMALVPLAWLASVDLALQWGLWAAAAALRTEKFFDLAGSGTFILLAHLSLRWGNAQHLRQQVQTGLVTIWGLRLGLFLFLRILKEGHDRRFNGVRENSGTFFLYWTMQGIWVFVTLLPTLLLNLEKHQKPLGFWDYFGWSIWAVGFVTEAIADQQKWHFRSNPDNAGKFIQSGLWAYSRHPNYLGEILLWTGLFVSATPVLRGWQYFSVTSPLLVWFLLNFISGIPILEKAAMKRWGKEAAFQAYLQKTPVLWPISLK</sequence>
<accession>A0AA35JUI4</accession>
<proteinExistence type="predicted"/>
<evidence type="ECO:0000256" key="1">
    <source>
        <dbReference type="SAM" id="Phobius"/>
    </source>
</evidence>
<keyword evidence="3" id="KW-1185">Reference proteome</keyword>
<dbReference type="Gene3D" id="1.20.120.1630">
    <property type="match status" value="1"/>
</dbReference>
<feature type="transmembrane region" description="Helical" evidence="1">
    <location>
        <begin position="75"/>
        <end position="96"/>
    </location>
</feature>
<dbReference type="Proteomes" id="UP001178461">
    <property type="component" value="Chromosome 2"/>
</dbReference>
<protein>
    <submittedName>
        <fullName evidence="2">XB5780651</fullName>
    </submittedName>
</protein>
<gene>
    <name evidence="2" type="ORF">PODLI_1B035518</name>
</gene>
<dbReference type="GO" id="GO:0016020">
    <property type="term" value="C:membrane"/>
    <property type="evidence" value="ECO:0007669"/>
    <property type="project" value="TreeGrafter"/>
</dbReference>
<organism evidence="2 3">
    <name type="scientific">Podarcis lilfordi</name>
    <name type="common">Lilford's wall lizard</name>
    <dbReference type="NCBI Taxonomy" id="74358"/>
    <lineage>
        <taxon>Eukaryota</taxon>
        <taxon>Metazoa</taxon>
        <taxon>Chordata</taxon>
        <taxon>Craniata</taxon>
        <taxon>Vertebrata</taxon>
        <taxon>Euteleostomi</taxon>
        <taxon>Lepidosauria</taxon>
        <taxon>Squamata</taxon>
        <taxon>Bifurcata</taxon>
        <taxon>Unidentata</taxon>
        <taxon>Episquamata</taxon>
        <taxon>Laterata</taxon>
        <taxon>Lacertibaenia</taxon>
        <taxon>Lacertidae</taxon>
        <taxon>Podarcis</taxon>
    </lineage>
</organism>
<feature type="transmembrane region" description="Helical" evidence="1">
    <location>
        <begin position="282"/>
        <end position="303"/>
    </location>
</feature>
<keyword evidence="1" id="KW-0812">Transmembrane</keyword>
<evidence type="ECO:0000313" key="3">
    <source>
        <dbReference type="Proteomes" id="UP001178461"/>
    </source>
</evidence>
<dbReference type="AlphaFoldDB" id="A0AA35JUI4"/>
<reference evidence="2" key="1">
    <citation type="submission" date="2022-12" db="EMBL/GenBank/DDBJ databases">
        <authorList>
            <person name="Alioto T."/>
            <person name="Alioto T."/>
            <person name="Gomez Garrido J."/>
        </authorList>
    </citation>
    <scope>NUCLEOTIDE SEQUENCE</scope>
</reference>
<keyword evidence="1" id="KW-1133">Transmembrane helix</keyword>
<name>A0AA35JUI4_9SAUR</name>
<dbReference type="Pfam" id="PF06966">
    <property type="entry name" value="DUF1295"/>
    <property type="match status" value="1"/>
</dbReference>
<dbReference type="PANTHER" id="PTHR32251:SF17">
    <property type="entry name" value="STEROID 5-ALPHA REDUCTASE C-TERMINAL DOMAIN-CONTAINING PROTEIN"/>
    <property type="match status" value="1"/>
</dbReference>
<dbReference type="PANTHER" id="PTHR32251">
    <property type="entry name" value="3-OXO-5-ALPHA-STEROID 4-DEHYDROGENASE"/>
    <property type="match status" value="1"/>
</dbReference>
<feature type="transmembrane region" description="Helical" evidence="1">
    <location>
        <begin position="108"/>
        <end position="125"/>
    </location>
</feature>
<feature type="transmembrane region" description="Helical" evidence="1">
    <location>
        <begin position="176"/>
        <end position="196"/>
    </location>
</feature>
<feature type="transmembrane region" description="Helical" evidence="1">
    <location>
        <begin position="208"/>
        <end position="227"/>
    </location>
</feature>
<feature type="transmembrane region" description="Helical" evidence="1">
    <location>
        <begin position="137"/>
        <end position="155"/>
    </location>
</feature>
<dbReference type="PROSITE" id="PS50244">
    <property type="entry name" value="S5A_REDUCTASE"/>
    <property type="match status" value="1"/>
</dbReference>
<evidence type="ECO:0000313" key="2">
    <source>
        <dbReference type="EMBL" id="CAI5765342.1"/>
    </source>
</evidence>
<dbReference type="InterPro" id="IPR010721">
    <property type="entry name" value="UstE-like"/>
</dbReference>